<dbReference type="RefSeq" id="WP_091381545.1">
    <property type="nucleotide sequence ID" value="NZ_FNDV01000001.1"/>
</dbReference>
<keyword evidence="3" id="KW-0328">Glycosyltransferase</keyword>
<evidence type="ECO:0000259" key="5">
    <source>
        <dbReference type="Pfam" id="PF00535"/>
    </source>
</evidence>
<dbReference type="CDD" id="cd04186">
    <property type="entry name" value="GT_2_like_c"/>
    <property type="match status" value="1"/>
</dbReference>
<dbReference type="AlphaFoldDB" id="A0A1H0UAQ8"/>
<gene>
    <name evidence="6" type="ORF">SAMN05192558_11136</name>
</gene>
<dbReference type="PANTHER" id="PTHR43179:SF12">
    <property type="entry name" value="GALACTOFURANOSYLTRANSFERASE GLFT2"/>
    <property type="match status" value="1"/>
</dbReference>
<dbReference type="Pfam" id="PF13692">
    <property type="entry name" value="Glyco_trans_1_4"/>
    <property type="match status" value="1"/>
</dbReference>
<dbReference type="Pfam" id="PF00535">
    <property type="entry name" value="Glycos_transf_2"/>
    <property type="match status" value="1"/>
</dbReference>
<dbReference type="Proteomes" id="UP000199651">
    <property type="component" value="Unassembled WGS sequence"/>
</dbReference>
<dbReference type="CDD" id="cd03801">
    <property type="entry name" value="GT4_PimA-like"/>
    <property type="match status" value="1"/>
</dbReference>
<comment type="pathway">
    <text evidence="1">Cell wall biogenesis; cell wall polysaccharide biosynthesis.</text>
</comment>
<dbReference type="OrthoDB" id="9771846at2"/>
<dbReference type="STRING" id="504798.SAMN05421871_101545"/>
<dbReference type="Gene3D" id="3.40.50.2000">
    <property type="entry name" value="Glycogen Phosphorylase B"/>
    <property type="match status" value="1"/>
</dbReference>
<evidence type="ECO:0000313" key="6">
    <source>
        <dbReference type="EMBL" id="SDP62906.1"/>
    </source>
</evidence>
<protein>
    <submittedName>
        <fullName evidence="6">Glycosyltransferase, GT2 family</fullName>
    </submittedName>
</protein>
<proteinExistence type="inferred from homology"/>
<feature type="domain" description="Glycosyltransferase 2-like" evidence="5">
    <location>
        <begin position="10"/>
        <end position="180"/>
    </location>
</feature>
<sequence>MAEGALPILSVVLVNYRGVDDTLTCLRSLKSDLDYPADRLQIICVDNASRDGSAEKIRAVDGVELVEAPDNLGFAGGCNLGVKHAKGSVLAFLNNDARPDPQWARAAVRVLTEQPDVAAVASKVLDWDGANIDFVDAGLTWFGMGYKRHAGTPDDGSHDDPRDVLFATGSAMFVRAGVYRELGGFDESFFMFYEDVDLGWRLNLRGWRVRYEPASLAYHRHHASMSEVDTKDQSRELYLLERNALAALYKNLSDATLAKALPGALALSVRRATARGEIDPTQLEITRRGEGDGSPTVPIARTALAGMLAIDQFVEMLPALAASRAVEQAARVRSDADLVPLMRKAMEPAYPLPRYLAAHEAIVEAFGLEQAFGARRRILVITGDAVSERMAGPAIRAWNMADVLSAEHEVRLVTVNPVCAPPPASFPVVQSKRRDLESHVAWADVVILQGHALELVPSLKKADSSKIVICDVYDPMHLELLEQGKDEIAEQRELDLVGVTKVMNNQLDRGDFFICASERQRHFWLGHLLSLGRLTPALYDNDPTLRSLLDVVPFGLSGKPPQQSRAPMKGAIPGIADSDKVVLWAGGVYSWFDPLTLVSAIGVLARRRPEVRLMFLGMKHPNPEVPEMDIGARVRALSGQLDLTGRHVFFNETWVPYEQRQDWLLDADCGVTTHFEHVETTFAFRTRVLDYLWAGLPIVTTDGDSFADLVRQEKLGVVVPAEDTDALADALERVLYDAEFAAACQERIAAVRERFTWENVLAPLTAFCRNPRPATDRLPGSEPLVRKPALGAAGTVRRDLALVREYLDGGGATELARRAAGRVRRVARQRMAGRGGQGDHRDG</sequence>
<accession>A0A1H0UAQ8</accession>
<dbReference type="Gene3D" id="3.90.550.10">
    <property type="entry name" value="Spore Coat Polysaccharide Biosynthesis Protein SpsA, Chain A"/>
    <property type="match status" value="1"/>
</dbReference>
<evidence type="ECO:0000256" key="2">
    <source>
        <dbReference type="ARBA" id="ARBA00006739"/>
    </source>
</evidence>
<dbReference type="PANTHER" id="PTHR43179">
    <property type="entry name" value="RHAMNOSYLTRANSFERASE WBBL"/>
    <property type="match status" value="1"/>
</dbReference>
<evidence type="ECO:0000256" key="3">
    <source>
        <dbReference type="ARBA" id="ARBA00022676"/>
    </source>
</evidence>
<evidence type="ECO:0000313" key="7">
    <source>
        <dbReference type="Proteomes" id="UP000199651"/>
    </source>
</evidence>
<dbReference type="InterPro" id="IPR001173">
    <property type="entry name" value="Glyco_trans_2-like"/>
</dbReference>
<evidence type="ECO:0000256" key="1">
    <source>
        <dbReference type="ARBA" id="ARBA00004776"/>
    </source>
</evidence>
<dbReference type="SUPFAM" id="SSF53448">
    <property type="entry name" value="Nucleotide-diphospho-sugar transferases"/>
    <property type="match status" value="1"/>
</dbReference>
<organism evidence="6 7">
    <name type="scientific">Actinokineospora alba</name>
    <dbReference type="NCBI Taxonomy" id="504798"/>
    <lineage>
        <taxon>Bacteria</taxon>
        <taxon>Bacillati</taxon>
        <taxon>Actinomycetota</taxon>
        <taxon>Actinomycetes</taxon>
        <taxon>Pseudonocardiales</taxon>
        <taxon>Pseudonocardiaceae</taxon>
        <taxon>Actinokineospora</taxon>
    </lineage>
</organism>
<evidence type="ECO:0000256" key="4">
    <source>
        <dbReference type="ARBA" id="ARBA00022679"/>
    </source>
</evidence>
<dbReference type="GO" id="GO:0016757">
    <property type="term" value="F:glycosyltransferase activity"/>
    <property type="evidence" value="ECO:0007669"/>
    <property type="project" value="UniProtKB-KW"/>
</dbReference>
<dbReference type="EMBL" id="FNJB01000011">
    <property type="protein sequence ID" value="SDP62906.1"/>
    <property type="molecule type" value="Genomic_DNA"/>
</dbReference>
<dbReference type="InterPro" id="IPR029044">
    <property type="entry name" value="Nucleotide-diphossugar_trans"/>
</dbReference>
<dbReference type="SUPFAM" id="SSF53756">
    <property type="entry name" value="UDP-Glycosyltransferase/glycogen phosphorylase"/>
    <property type="match status" value="1"/>
</dbReference>
<comment type="similarity">
    <text evidence="2">Belongs to the glycosyltransferase 2 family.</text>
</comment>
<reference evidence="7" key="1">
    <citation type="submission" date="2016-10" db="EMBL/GenBank/DDBJ databases">
        <authorList>
            <person name="Varghese N."/>
            <person name="Submissions S."/>
        </authorList>
    </citation>
    <scope>NUCLEOTIDE SEQUENCE [LARGE SCALE GENOMIC DNA]</scope>
    <source>
        <strain evidence="7">IBRC-M 10655</strain>
    </source>
</reference>
<keyword evidence="7" id="KW-1185">Reference proteome</keyword>
<name>A0A1H0UAQ8_9PSEU</name>
<keyword evidence="4 6" id="KW-0808">Transferase</keyword>